<evidence type="ECO:0000313" key="2">
    <source>
        <dbReference type="EMBL" id="WFR89287.1"/>
    </source>
</evidence>
<evidence type="ECO:0000313" key="3">
    <source>
        <dbReference type="Proteomes" id="UP001218104"/>
    </source>
</evidence>
<proteinExistence type="predicted"/>
<keyword evidence="1" id="KW-1133">Transmembrane helix</keyword>
<dbReference type="Pfam" id="PF14897">
    <property type="entry name" value="EpsG"/>
    <property type="match status" value="1"/>
</dbReference>
<feature type="transmembrane region" description="Helical" evidence="1">
    <location>
        <begin position="303"/>
        <end position="322"/>
    </location>
</feature>
<name>A0AAJ6D1M4_LIMFE</name>
<dbReference type="AlphaFoldDB" id="A0AAJ6D1M4"/>
<evidence type="ECO:0000256" key="1">
    <source>
        <dbReference type="SAM" id="Phobius"/>
    </source>
</evidence>
<gene>
    <name evidence="2" type="ORF">P8634_00500</name>
</gene>
<sequence length="403" mass="46100">MLALLTFVSPVVGMVIIFVILSYHFNKPIPQNLKKLTIPLAFCMAQFGYCLNPDLSDLTRYYAQMTQYSGYLNSIFINDSQGLYIRDVLMYLVNRTGDERLLAYIVGFIIYGIVFYILFDMVERNREFLTMQEVTFMMLIILGIVLPTSTIANVRNITAYMMISYATYRDIIQKKKNLFTIFLYIAPLFLHTAAIFMLIIRLLQVIAKKAGTWCIALALFFPLLVNTAYEYIELLPGKLLQSGVQKAYVYLNWTDGGYASEIQGNIMNYVVRGYGAFYILLVLGLIVFSTRKKEVYRIIDQPMVSYVVLVAVSALGCLYITTGAFWRFEVIVMMLCPIYLIPIFKLRTQKVKSILFILFISVMAMVSLNTVIYFLENGLSMFGKYLTGSGFIIIYDVVKGIVN</sequence>
<protein>
    <submittedName>
        <fullName evidence="2">EpsG family protein</fullName>
    </submittedName>
</protein>
<feature type="transmembrane region" description="Helical" evidence="1">
    <location>
        <begin position="7"/>
        <end position="25"/>
    </location>
</feature>
<feature type="transmembrane region" description="Helical" evidence="1">
    <location>
        <begin position="353"/>
        <end position="375"/>
    </location>
</feature>
<feature type="transmembrane region" description="Helical" evidence="1">
    <location>
        <begin position="134"/>
        <end position="152"/>
    </location>
</feature>
<dbReference type="InterPro" id="IPR049458">
    <property type="entry name" value="EpsG-like"/>
</dbReference>
<accession>A0AAJ6D1M4</accession>
<feature type="transmembrane region" description="Helical" evidence="1">
    <location>
        <begin position="181"/>
        <end position="203"/>
    </location>
</feature>
<dbReference type="RefSeq" id="WP_263778479.1">
    <property type="nucleotide sequence ID" value="NZ_CP053314.1"/>
</dbReference>
<organism evidence="2 3">
    <name type="scientific">Limosilactobacillus fermentum</name>
    <name type="common">Lactobacillus fermentum</name>
    <dbReference type="NCBI Taxonomy" id="1613"/>
    <lineage>
        <taxon>Bacteria</taxon>
        <taxon>Bacillati</taxon>
        <taxon>Bacillota</taxon>
        <taxon>Bacilli</taxon>
        <taxon>Lactobacillales</taxon>
        <taxon>Lactobacillaceae</taxon>
        <taxon>Limosilactobacillus</taxon>
    </lineage>
</organism>
<reference evidence="2" key="1">
    <citation type="submission" date="2023-04" db="EMBL/GenBank/DDBJ databases">
        <title>Genomic of Limosilactobacillus fermentum MSJK0025.</title>
        <authorList>
            <person name="Yang S."/>
        </authorList>
    </citation>
    <scope>NUCLEOTIDE SEQUENCE</scope>
    <source>
        <strain evidence="2">MSJK0025</strain>
    </source>
</reference>
<keyword evidence="1" id="KW-0812">Transmembrane</keyword>
<feature type="transmembrane region" description="Helical" evidence="1">
    <location>
        <begin position="273"/>
        <end position="291"/>
    </location>
</feature>
<feature type="transmembrane region" description="Helical" evidence="1">
    <location>
        <begin position="210"/>
        <end position="229"/>
    </location>
</feature>
<dbReference type="EMBL" id="CP121468">
    <property type="protein sequence ID" value="WFR89287.1"/>
    <property type="molecule type" value="Genomic_DNA"/>
</dbReference>
<dbReference type="Proteomes" id="UP001218104">
    <property type="component" value="Chromosome"/>
</dbReference>
<feature type="transmembrane region" description="Helical" evidence="1">
    <location>
        <begin position="101"/>
        <end position="122"/>
    </location>
</feature>
<feature type="transmembrane region" description="Helical" evidence="1">
    <location>
        <begin position="381"/>
        <end position="398"/>
    </location>
</feature>
<keyword evidence="1" id="KW-0472">Membrane</keyword>